<sequence length="185" mass="20677">MIGIDWLNCIKHYPLLGMTAINHNVVNTQNIMNDKRKITASCLLKVNGNALRVQLSPAAIYGGQEGHYRVRVNRIWRNGHDGNPLFVDRAGLGALLADLMHSTPAQITERPNLPSDARVTVTIWQDDEPKHLSGWTYSTPIRADDGLWYVVVSAGGRRFFARCEDVRLLPPAAQPGGLRRRLCRS</sequence>
<organism evidence="1">
    <name type="scientific">uncultured Desulfovibrio sp</name>
    <dbReference type="NCBI Taxonomy" id="167968"/>
    <lineage>
        <taxon>Bacteria</taxon>
        <taxon>Pseudomonadati</taxon>
        <taxon>Thermodesulfobacteriota</taxon>
        <taxon>Desulfovibrionia</taxon>
        <taxon>Desulfovibrionales</taxon>
        <taxon>Desulfovibrionaceae</taxon>
        <taxon>Desulfovibrio</taxon>
        <taxon>environmental samples</taxon>
    </lineage>
</organism>
<protein>
    <submittedName>
        <fullName evidence="1">Uncharacterized protein</fullName>
    </submittedName>
</protein>
<dbReference type="EMBL" id="FLUP01000001">
    <property type="protein sequence ID" value="SBW10094.1"/>
    <property type="molecule type" value="Genomic_DNA"/>
</dbReference>
<name>A0A212KEC7_9BACT</name>
<reference evidence="1" key="1">
    <citation type="submission" date="2016-04" db="EMBL/GenBank/DDBJ databases">
        <authorList>
            <person name="Evans L.H."/>
            <person name="Alamgir A."/>
            <person name="Owens N."/>
            <person name="Weber N.D."/>
            <person name="Virtaneva K."/>
            <person name="Barbian K."/>
            <person name="Babar A."/>
            <person name="Rosenke K."/>
        </authorList>
    </citation>
    <scope>NUCLEOTIDE SEQUENCE</scope>
    <source>
        <strain evidence="1">92-2</strain>
    </source>
</reference>
<dbReference type="AlphaFoldDB" id="A0A212KEC7"/>
<evidence type="ECO:0000313" key="1">
    <source>
        <dbReference type="EMBL" id="SBW10094.1"/>
    </source>
</evidence>
<accession>A0A212KEC7</accession>
<gene>
    <name evidence="1" type="ORF">KM92DES2_12885</name>
</gene>
<proteinExistence type="predicted"/>